<comment type="caution">
    <text evidence="3">The sequence shown here is derived from an EMBL/GenBank/DDBJ whole genome shotgun (WGS) entry which is preliminary data.</text>
</comment>
<accession>A0A9W8QTN1</accession>
<dbReference type="AlphaFoldDB" id="A0A9W8QTN1"/>
<name>A0A9W8QTN1_9HYPO</name>
<feature type="compositionally biased region" description="Acidic residues" evidence="1">
    <location>
        <begin position="145"/>
        <end position="180"/>
    </location>
</feature>
<evidence type="ECO:0000313" key="4">
    <source>
        <dbReference type="Proteomes" id="UP001152087"/>
    </source>
</evidence>
<feature type="compositionally biased region" description="Acidic residues" evidence="1">
    <location>
        <begin position="213"/>
        <end position="228"/>
    </location>
</feature>
<dbReference type="EMBL" id="JAOQAV010000169">
    <property type="protein sequence ID" value="KAJ4176623.1"/>
    <property type="molecule type" value="Genomic_DNA"/>
</dbReference>
<organism evidence="3 4">
    <name type="scientific">Fusarium falciforme</name>
    <dbReference type="NCBI Taxonomy" id="195108"/>
    <lineage>
        <taxon>Eukaryota</taxon>
        <taxon>Fungi</taxon>
        <taxon>Dikarya</taxon>
        <taxon>Ascomycota</taxon>
        <taxon>Pezizomycotina</taxon>
        <taxon>Sordariomycetes</taxon>
        <taxon>Hypocreomycetidae</taxon>
        <taxon>Hypocreales</taxon>
        <taxon>Nectriaceae</taxon>
        <taxon>Fusarium</taxon>
        <taxon>Fusarium solani species complex</taxon>
    </lineage>
</organism>
<gene>
    <name evidence="3" type="ORF">NW755_014312</name>
</gene>
<keyword evidence="2" id="KW-0732">Signal</keyword>
<feature type="region of interest" description="Disordered" evidence="1">
    <location>
        <begin position="140"/>
        <end position="239"/>
    </location>
</feature>
<feature type="compositionally biased region" description="Polar residues" evidence="1">
    <location>
        <begin position="183"/>
        <end position="201"/>
    </location>
</feature>
<proteinExistence type="predicted"/>
<protein>
    <submittedName>
        <fullName evidence="3">Uncharacterized protein</fullName>
    </submittedName>
</protein>
<feature type="chain" id="PRO_5040847175" evidence="2">
    <location>
        <begin position="17"/>
        <end position="253"/>
    </location>
</feature>
<reference evidence="3" key="1">
    <citation type="submission" date="2022-09" db="EMBL/GenBank/DDBJ databases">
        <title>Fusarium specimens isolated from Avocado Roots.</title>
        <authorList>
            <person name="Stajich J."/>
            <person name="Roper C."/>
            <person name="Heimlech-Rivalta G."/>
        </authorList>
    </citation>
    <scope>NUCLEOTIDE SEQUENCE</scope>
    <source>
        <strain evidence="3">A02</strain>
    </source>
</reference>
<feature type="signal peptide" evidence="2">
    <location>
        <begin position="1"/>
        <end position="16"/>
    </location>
</feature>
<evidence type="ECO:0000313" key="3">
    <source>
        <dbReference type="EMBL" id="KAJ4176623.1"/>
    </source>
</evidence>
<keyword evidence="4" id="KW-1185">Reference proteome</keyword>
<evidence type="ECO:0000256" key="2">
    <source>
        <dbReference type="SAM" id="SignalP"/>
    </source>
</evidence>
<evidence type="ECO:0000256" key="1">
    <source>
        <dbReference type="SAM" id="MobiDB-lite"/>
    </source>
</evidence>
<dbReference type="Proteomes" id="UP001152087">
    <property type="component" value="Unassembled WGS sequence"/>
</dbReference>
<sequence>MARFLFFLGILGFTTANLTGFSGRKGALNRDFSGVGGISLALSASCSSSEIDCGGSCIAGSGECCSASEGSYCESGKYCTDDGCCPKGEICTGEAAGCDAGRQLCGEYCIPNSAVCCSDGSYCNGGETCTSDGFCSKGKGSGSNDDNDEPTETDDNDSPTETGDDSDTPIETDNDNDDPTETFQPQPTITSASEDSGQGNTLCKRKSRSGGGDADDGDDGDDGDDDGCNDNGAGSMLAPSFASVLLAVFVLML</sequence>